<gene>
    <name evidence="3" type="ORF">NC653_022362</name>
</gene>
<dbReference type="GO" id="GO:0005773">
    <property type="term" value="C:vacuole"/>
    <property type="evidence" value="ECO:0007669"/>
    <property type="project" value="TreeGrafter"/>
</dbReference>
<evidence type="ECO:0000313" key="4">
    <source>
        <dbReference type="Proteomes" id="UP001164929"/>
    </source>
</evidence>
<sequence>MFLIFSQLIVINAVKCPLLVICWMFYFFFELLGNKSSDPVIIWLTGGPGCSRPLALFHENGPFHIENNLSLSWNYYGWDKASNIIFVDQLTGTGFSSTTDPSDIRNDENGVSNDLYDFLQGFAIGNGLTQPDIQFKA</sequence>
<keyword evidence="2" id="KW-0812">Transmembrane</keyword>
<dbReference type="EMBL" id="JAQIZT010000009">
    <property type="protein sequence ID" value="KAJ6984101.1"/>
    <property type="molecule type" value="Genomic_DNA"/>
</dbReference>
<dbReference type="AlphaFoldDB" id="A0AAD6MEM5"/>
<keyword evidence="4" id="KW-1185">Reference proteome</keyword>
<dbReference type="Gene3D" id="3.40.50.1820">
    <property type="entry name" value="alpha/beta hydrolase"/>
    <property type="match status" value="1"/>
</dbReference>
<evidence type="ECO:0000256" key="2">
    <source>
        <dbReference type="SAM" id="Phobius"/>
    </source>
</evidence>
<dbReference type="Proteomes" id="UP001164929">
    <property type="component" value="Chromosome 9"/>
</dbReference>
<reference evidence="3" key="1">
    <citation type="journal article" date="2023" name="Mol. Ecol. Resour.">
        <title>Chromosome-level genome assembly of a triploid poplar Populus alba 'Berolinensis'.</title>
        <authorList>
            <person name="Chen S."/>
            <person name="Yu Y."/>
            <person name="Wang X."/>
            <person name="Wang S."/>
            <person name="Zhang T."/>
            <person name="Zhou Y."/>
            <person name="He R."/>
            <person name="Meng N."/>
            <person name="Wang Y."/>
            <person name="Liu W."/>
            <person name="Liu Z."/>
            <person name="Liu J."/>
            <person name="Guo Q."/>
            <person name="Huang H."/>
            <person name="Sederoff R.R."/>
            <person name="Wang G."/>
            <person name="Qu G."/>
            <person name="Chen S."/>
        </authorList>
    </citation>
    <scope>NUCLEOTIDE SEQUENCE</scope>
    <source>
        <strain evidence="3">SC-2020</strain>
    </source>
</reference>
<name>A0AAD6MEM5_9ROSI</name>
<keyword evidence="2" id="KW-0472">Membrane</keyword>
<proteinExistence type="inferred from homology"/>
<comment type="caution">
    <text evidence="3">The sequence shown here is derived from an EMBL/GenBank/DDBJ whole genome shotgun (WGS) entry which is preliminary data.</text>
</comment>
<organism evidence="3 4">
    <name type="scientific">Populus alba x Populus x berolinensis</name>
    <dbReference type="NCBI Taxonomy" id="444605"/>
    <lineage>
        <taxon>Eukaryota</taxon>
        <taxon>Viridiplantae</taxon>
        <taxon>Streptophyta</taxon>
        <taxon>Embryophyta</taxon>
        <taxon>Tracheophyta</taxon>
        <taxon>Spermatophyta</taxon>
        <taxon>Magnoliopsida</taxon>
        <taxon>eudicotyledons</taxon>
        <taxon>Gunneridae</taxon>
        <taxon>Pentapetalae</taxon>
        <taxon>rosids</taxon>
        <taxon>fabids</taxon>
        <taxon>Malpighiales</taxon>
        <taxon>Salicaceae</taxon>
        <taxon>Saliceae</taxon>
        <taxon>Populus</taxon>
    </lineage>
</organism>
<dbReference type="PANTHER" id="PTHR11802:SF350">
    <property type="entry name" value="CARBOXYPEPTIDASE"/>
    <property type="match status" value="1"/>
</dbReference>
<dbReference type="Pfam" id="PF00450">
    <property type="entry name" value="Peptidase_S10"/>
    <property type="match status" value="1"/>
</dbReference>
<feature type="transmembrane region" description="Helical" evidence="2">
    <location>
        <begin position="6"/>
        <end position="29"/>
    </location>
</feature>
<dbReference type="SUPFAM" id="SSF53474">
    <property type="entry name" value="alpha/beta-Hydrolases"/>
    <property type="match status" value="1"/>
</dbReference>
<evidence type="ECO:0000313" key="3">
    <source>
        <dbReference type="EMBL" id="KAJ6984101.1"/>
    </source>
</evidence>
<protein>
    <submittedName>
        <fullName evidence="3">Serine carboxypeptidase-like 49-like</fullName>
    </submittedName>
</protein>
<keyword evidence="3" id="KW-0378">Hydrolase</keyword>
<dbReference type="InterPro" id="IPR001563">
    <property type="entry name" value="Peptidase_S10"/>
</dbReference>
<dbReference type="GO" id="GO:0004185">
    <property type="term" value="F:serine-type carboxypeptidase activity"/>
    <property type="evidence" value="ECO:0007669"/>
    <property type="project" value="InterPro"/>
</dbReference>
<dbReference type="GO" id="GO:0006508">
    <property type="term" value="P:proteolysis"/>
    <property type="evidence" value="ECO:0007669"/>
    <property type="project" value="InterPro"/>
</dbReference>
<keyword evidence="3" id="KW-0645">Protease</keyword>
<dbReference type="PANTHER" id="PTHR11802">
    <property type="entry name" value="SERINE PROTEASE FAMILY S10 SERINE CARBOXYPEPTIDASE"/>
    <property type="match status" value="1"/>
</dbReference>
<comment type="similarity">
    <text evidence="1">Belongs to the peptidase S10 family.</text>
</comment>
<keyword evidence="3" id="KW-0121">Carboxypeptidase</keyword>
<accession>A0AAD6MEM5</accession>
<evidence type="ECO:0000256" key="1">
    <source>
        <dbReference type="ARBA" id="ARBA00009431"/>
    </source>
</evidence>
<keyword evidence="2" id="KW-1133">Transmembrane helix</keyword>
<dbReference type="InterPro" id="IPR029058">
    <property type="entry name" value="AB_hydrolase_fold"/>
</dbReference>